<dbReference type="InterPro" id="IPR011021">
    <property type="entry name" value="Arrestin-like_N"/>
</dbReference>
<dbReference type="Pfam" id="PF02752">
    <property type="entry name" value="Arrestin_C"/>
    <property type="match status" value="1"/>
</dbReference>
<evidence type="ECO:0000313" key="3">
    <source>
        <dbReference type="Proteomes" id="UP001479436"/>
    </source>
</evidence>
<reference evidence="2 3" key="1">
    <citation type="submission" date="2023-04" db="EMBL/GenBank/DDBJ databases">
        <title>Genome of Basidiobolus ranarum AG-B5.</title>
        <authorList>
            <person name="Stajich J.E."/>
            <person name="Carter-House D."/>
            <person name="Gryganskyi A."/>
        </authorList>
    </citation>
    <scope>NUCLEOTIDE SEQUENCE [LARGE SCALE GENOMIC DNA]</scope>
    <source>
        <strain evidence="2 3">AG-B5</strain>
    </source>
</reference>
<gene>
    <name evidence="2" type="ORF">K7432_014156</name>
</gene>
<proteinExistence type="predicted"/>
<dbReference type="SUPFAM" id="SSF81296">
    <property type="entry name" value="E set domains"/>
    <property type="match status" value="1"/>
</dbReference>
<dbReference type="Gene3D" id="2.60.40.640">
    <property type="match status" value="2"/>
</dbReference>
<dbReference type="PANTHER" id="PTHR11188:SF17">
    <property type="entry name" value="FI21816P1"/>
    <property type="match status" value="1"/>
</dbReference>
<sequence>MLSIHLNNDNVVLRGSPEDSPGTIVSGTVIYRPSKPTKVKQIILKLHGTLSIDNNQDLYGSEKTVIRDKLLLLDSAPHSLHQLGTQEHRFDFNLPLSGDLPESVDLPHGKISYVVTAIVIRPFPHTNLKHSQELKLQRVCSYETTARLKTSARGTWCRSVHYCVSMAKSVYLPGEQLKMSLDFLSVNDTTRADKVTLSLTETIVYKHPITLLPSVETVKLSQSTRTLQTDQAEIMADGMDLDIPANTKLHCQTGFISVTHSIHIKLKFHEHHGKRGNVEFELPVIVQSAEQREVANALPSYDDAVAMWCEPPPAYQSRALVCH</sequence>
<dbReference type="Pfam" id="PF00339">
    <property type="entry name" value="Arrestin_N"/>
    <property type="match status" value="1"/>
</dbReference>
<dbReference type="Proteomes" id="UP001479436">
    <property type="component" value="Unassembled WGS sequence"/>
</dbReference>
<comment type="caution">
    <text evidence="2">The sequence shown here is derived from an EMBL/GenBank/DDBJ whole genome shotgun (WGS) entry which is preliminary data.</text>
</comment>
<dbReference type="InterPro" id="IPR050357">
    <property type="entry name" value="Arrestin_domain-protein"/>
</dbReference>
<evidence type="ECO:0000313" key="2">
    <source>
        <dbReference type="EMBL" id="KAK9761150.1"/>
    </source>
</evidence>
<evidence type="ECO:0000259" key="1">
    <source>
        <dbReference type="SMART" id="SM01017"/>
    </source>
</evidence>
<dbReference type="InterPro" id="IPR014752">
    <property type="entry name" value="Arrestin-like_C"/>
</dbReference>
<dbReference type="InterPro" id="IPR011022">
    <property type="entry name" value="Arrestin_C-like"/>
</dbReference>
<organism evidence="2 3">
    <name type="scientific">Basidiobolus ranarum</name>
    <dbReference type="NCBI Taxonomy" id="34480"/>
    <lineage>
        <taxon>Eukaryota</taxon>
        <taxon>Fungi</taxon>
        <taxon>Fungi incertae sedis</taxon>
        <taxon>Zoopagomycota</taxon>
        <taxon>Entomophthoromycotina</taxon>
        <taxon>Basidiobolomycetes</taxon>
        <taxon>Basidiobolales</taxon>
        <taxon>Basidiobolaceae</taxon>
        <taxon>Basidiobolus</taxon>
    </lineage>
</organism>
<dbReference type="SMART" id="SM01017">
    <property type="entry name" value="Arrestin_C"/>
    <property type="match status" value="1"/>
</dbReference>
<name>A0ABR2WI10_9FUNG</name>
<feature type="domain" description="Arrestin C-terminal-like" evidence="1">
    <location>
        <begin position="156"/>
        <end position="291"/>
    </location>
</feature>
<dbReference type="EMBL" id="JASJQH010001535">
    <property type="protein sequence ID" value="KAK9761150.1"/>
    <property type="molecule type" value="Genomic_DNA"/>
</dbReference>
<protein>
    <recommendedName>
        <fullName evidence="1">Arrestin C-terminal-like domain-containing protein</fullName>
    </recommendedName>
</protein>
<dbReference type="InterPro" id="IPR014756">
    <property type="entry name" value="Ig_E-set"/>
</dbReference>
<accession>A0ABR2WI10</accession>
<keyword evidence="3" id="KW-1185">Reference proteome</keyword>
<dbReference type="PANTHER" id="PTHR11188">
    <property type="entry name" value="ARRESTIN DOMAIN CONTAINING PROTEIN"/>
    <property type="match status" value="1"/>
</dbReference>